<evidence type="ECO:0000256" key="5">
    <source>
        <dbReference type="ARBA" id="ARBA00023136"/>
    </source>
</evidence>
<comment type="similarity">
    <text evidence="6">Belongs to the peptidase S26 family. IMP1 subfamily.</text>
</comment>
<feature type="active site" evidence="7">
    <location>
        <position position="121"/>
    </location>
</feature>
<dbReference type="PANTHER" id="PTHR12383:SF16">
    <property type="entry name" value="MITOCHONDRIAL INNER MEMBRANE PROTEASE SUBUNIT 1"/>
    <property type="match status" value="1"/>
</dbReference>
<evidence type="ECO:0000256" key="6">
    <source>
        <dbReference type="ARBA" id="ARBA00038445"/>
    </source>
</evidence>
<keyword evidence="5" id="KW-0472">Membrane</keyword>
<protein>
    <submittedName>
        <fullName evidence="9">LexA/Signal peptidase</fullName>
    </submittedName>
</protein>
<proteinExistence type="inferred from homology"/>
<evidence type="ECO:0000256" key="3">
    <source>
        <dbReference type="ARBA" id="ARBA00022801"/>
    </source>
</evidence>
<reference evidence="9" key="1">
    <citation type="journal article" date="2020" name="Stud. Mycol.">
        <title>101 Dothideomycetes genomes: a test case for predicting lifestyles and emergence of pathogens.</title>
        <authorList>
            <person name="Haridas S."/>
            <person name="Albert R."/>
            <person name="Binder M."/>
            <person name="Bloem J."/>
            <person name="Labutti K."/>
            <person name="Salamov A."/>
            <person name="Andreopoulos B."/>
            <person name="Baker S."/>
            <person name="Barry K."/>
            <person name="Bills G."/>
            <person name="Bluhm B."/>
            <person name="Cannon C."/>
            <person name="Castanera R."/>
            <person name="Culley D."/>
            <person name="Daum C."/>
            <person name="Ezra D."/>
            <person name="Gonzalez J."/>
            <person name="Henrissat B."/>
            <person name="Kuo A."/>
            <person name="Liang C."/>
            <person name="Lipzen A."/>
            <person name="Lutzoni F."/>
            <person name="Magnuson J."/>
            <person name="Mondo S."/>
            <person name="Nolan M."/>
            <person name="Ohm R."/>
            <person name="Pangilinan J."/>
            <person name="Park H.-J."/>
            <person name="Ramirez L."/>
            <person name="Alfaro M."/>
            <person name="Sun H."/>
            <person name="Tritt A."/>
            <person name="Yoshinaga Y."/>
            <person name="Zwiers L.-H."/>
            <person name="Turgeon B."/>
            <person name="Goodwin S."/>
            <person name="Spatafora J."/>
            <person name="Crous P."/>
            <person name="Grigoriev I."/>
        </authorList>
    </citation>
    <scope>NUCLEOTIDE SEQUENCE</scope>
    <source>
        <strain evidence="9">CBS 260.36</strain>
    </source>
</reference>
<dbReference type="EMBL" id="ML996087">
    <property type="protein sequence ID" value="KAF2151937.1"/>
    <property type="molecule type" value="Genomic_DNA"/>
</dbReference>
<accession>A0A9P4J1X7</accession>
<dbReference type="InterPro" id="IPR019533">
    <property type="entry name" value="Peptidase_S26"/>
</dbReference>
<dbReference type="PANTHER" id="PTHR12383">
    <property type="entry name" value="PROTEASE FAMILY S26 MITOCHONDRIAL INNER MEMBRANE PROTEASE-RELATED"/>
    <property type="match status" value="1"/>
</dbReference>
<evidence type="ECO:0000256" key="2">
    <source>
        <dbReference type="ARBA" id="ARBA00022792"/>
    </source>
</evidence>
<dbReference type="SUPFAM" id="SSF51306">
    <property type="entry name" value="LexA/Signal peptidase"/>
    <property type="match status" value="1"/>
</dbReference>
<dbReference type="Gene3D" id="2.10.109.10">
    <property type="entry name" value="Umud Fragment, subunit A"/>
    <property type="match status" value="1"/>
</dbReference>
<dbReference type="PRINTS" id="PR00727">
    <property type="entry name" value="LEADERPTASE"/>
</dbReference>
<evidence type="ECO:0000259" key="8">
    <source>
        <dbReference type="Pfam" id="PF10502"/>
    </source>
</evidence>
<evidence type="ECO:0000256" key="4">
    <source>
        <dbReference type="ARBA" id="ARBA00023128"/>
    </source>
</evidence>
<gene>
    <name evidence="9" type="ORF">K461DRAFT_294802</name>
</gene>
<comment type="subcellular location">
    <subcellularLocation>
        <location evidence="1">Mitochondrion inner membrane</location>
    </subcellularLocation>
</comment>
<evidence type="ECO:0000313" key="9">
    <source>
        <dbReference type="EMBL" id="KAF2151937.1"/>
    </source>
</evidence>
<dbReference type="Pfam" id="PF10502">
    <property type="entry name" value="Peptidase_S26"/>
    <property type="match status" value="2"/>
</dbReference>
<dbReference type="GO" id="GO:0006465">
    <property type="term" value="P:signal peptide processing"/>
    <property type="evidence" value="ECO:0007669"/>
    <property type="project" value="InterPro"/>
</dbReference>
<evidence type="ECO:0000256" key="7">
    <source>
        <dbReference type="PIRSR" id="PIRSR600223-1"/>
    </source>
</evidence>
<dbReference type="InterPro" id="IPR000223">
    <property type="entry name" value="Pept_S26A_signal_pept_1"/>
</dbReference>
<dbReference type="AlphaFoldDB" id="A0A9P4J1X7"/>
<keyword evidence="2" id="KW-0999">Mitochondrion inner membrane</keyword>
<name>A0A9P4J1X7_9PEZI</name>
<dbReference type="GO" id="GO:0006627">
    <property type="term" value="P:protein processing involved in protein targeting to mitochondrion"/>
    <property type="evidence" value="ECO:0007669"/>
    <property type="project" value="TreeGrafter"/>
</dbReference>
<dbReference type="CDD" id="cd06530">
    <property type="entry name" value="S26_SPase_I"/>
    <property type="match status" value="1"/>
</dbReference>
<feature type="domain" description="Peptidase S26" evidence="8">
    <location>
        <begin position="47"/>
        <end position="131"/>
    </location>
</feature>
<organism evidence="9 10">
    <name type="scientific">Myriangium duriaei CBS 260.36</name>
    <dbReference type="NCBI Taxonomy" id="1168546"/>
    <lineage>
        <taxon>Eukaryota</taxon>
        <taxon>Fungi</taxon>
        <taxon>Dikarya</taxon>
        <taxon>Ascomycota</taxon>
        <taxon>Pezizomycotina</taxon>
        <taxon>Dothideomycetes</taxon>
        <taxon>Dothideomycetidae</taxon>
        <taxon>Myriangiales</taxon>
        <taxon>Myriangiaceae</taxon>
        <taxon>Myriangium</taxon>
    </lineage>
</organism>
<dbReference type="Proteomes" id="UP000799439">
    <property type="component" value="Unassembled WGS sequence"/>
</dbReference>
<dbReference type="InterPro" id="IPR036286">
    <property type="entry name" value="LexA/Signal_pep-like_sf"/>
</dbReference>
<dbReference type="InterPro" id="IPR052064">
    <property type="entry name" value="Mito_IMP1_subunit"/>
</dbReference>
<keyword evidence="3" id="KW-0378">Hydrolase</keyword>
<evidence type="ECO:0000256" key="1">
    <source>
        <dbReference type="ARBA" id="ARBA00004273"/>
    </source>
</evidence>
<keyword evidence="10" id="KW-1185">Reference proteome</keyword>
<feature type="domain" description="Peptidase S26" evidence="8">
    <location>
        <begin position="145"/>
        <end position="180"/>
    </location>
</feature>
<keyword evidence="4" id="KW-0496">Mitochondrion</keyword>
<dbReference type="OrthoDB" id="308440at2759"/>
<dbReference type="GO" id="GO:0042720">
    <property type="term" value="C:mitochondrial inner membrane peptidase complex"/>
    <property type="evidence" value="ECO:0007669"/>
    <property type="project" value="TreeGrafter"/>
</dbReference>
<evidence type="ECO:0000313" key="10">
    <source>
        <dbReference type="Proteomes" id="UP000799439"/>
    </source>
</evidence>
<sequence length="211" mass="23871">MWRHALRSQPPPLRLISSPLLRRPLSTSRPLLSSAPTTQHPQTFSPWRWTKLALTAALAGHIFSSYLYSFDTTWGISMLPHIAADGDVVVVSKYYRHGRDVQVGDLVSFRHPIDAESQALKRVMGLEGDFVLRDSPHRGRGEMIQVPAGHCYVVGDNLDHSRDSRMWGPLPMALIKGKAICKINRDRYFFPWPQAIGNGLQDPVEEDYEDD</sequence>
<feature type="active site" evidence="7">
    <location>
        <position position="77"/>
    </location>
</feature>
<dbReference type="GO" id="GO:0004252">
    <property type="term" value="F:serine-type endopeptidase activity"/>
    <property type="evidence" value="ECO:0007669"/>
    <property type="project" value="InterPro"/>
</dbReference>
<comment type="caution">
    <text evidence="9">The sequence shown here is derived from an EMBL/GenBank/DDBJ whole genome shotgun (WGS) entry which is preliminary data.</text>
</comment>